<dbReference type="RefSeq" id="WP_193986704.1">
    <property type="nucleotide sequence ID" value="NZ_CP063656.1"/>
</dbReference>
<keyword evidence="2" id="KW-1185">Reference proteome</keyword>
<dbReference type="EMBL" id="CP063656">
    <property type="protein sequence ID" value="QOW20363.1"/>
    <property type="molecule type" value="Genomic_DNA"/>
</dbReference>
<gene>
    <name evidence="1" type="ORF">INQ41_04895</name>
</gene>
<accession>A0A7S6UHE7</accession>
<dbReference type="Gene3D" id="3.30.420.240">
    <property type="match status" value="1"/>
</dbReference>
<protein>
    <recommendedName>
        <fullName evidence="3">Terminase large subunit gp17-like C-terminal domain-containing protein</fullName>
    </recommendedName>
</protein>
<evidence type="ECO:0000313" key="1">
    <source>
        <dbReference type="EMBL" id="QOW20363.1"/>
    </source>
</evidence>
<name>A0A7S6UHE7_9GAMM</name>
<dbReference type="AlphaFoldDB" id="A0A7S6UHE7"/>
<organism evidence="1 2">
    <name type="scientific">Novilysobacter ciconiae</name>
    <dbReference type="NCBI Taxonomy" id="2781022"/>
    <lineage>
        <taxon>Bacteria</taxon>
        <taxon>Pseudomonadati</taxon>
        <taxon>Pseudomonadota</taxon>
        <taxon>Gammaproteobacteria</taxon>
        <taxon>Lysobacterales</taxon>
        <taxon>Lysobacteraceae</taxon>
        <taxon>Novilysobacter</taxon>
    </lineage>
</organism>
<reference evidence="1 2" key="1">
    <citation type="submission" date="2020-10" db="EMBL/GenBank/DDBJ databases">
        <title>complete genome sequencing of Lysobacter sp. H21R20.</title>
        <authorList>
            <person name="Bae J.-W."/>
            <person name="Lee S.-Y."/>
        </authorList>
    </citation>
    <scope>NUCLEOTIDE SEQUENCE [LARGE SCALE GENOMIC DNA]</scope>
    <source>
        <strain evidence="1 2">H21R20</strain>
    </source>
</reference>
<dbReference type="KEGG" id="lcic:INQ41_04895"/>
<evidence type="ECO:0000313" key="2">
    <source>
        <dbReference type="Proteomes" id="UP000594059"/>
    </source>
</evidence>
<dbReference type="Proteomes" id="UP000594059">
    <property type="component" value="Chromosome"/>
</dbReference>
<evidence type="ECO:0008006" key="3">
    <source>
        <dbReference type="Google" id="ProtNLM"/>
    </source>
</evidence>
<sequence>MESLPLQQPEIDYRSSWAVGVDIGQARDPTAVVIVERITGVHARANAPHYIGPIPRYRPVYRIRHMERLPRGTPYPSQVRAVMDRLERAPLDKLKPRILLDSTGVGRPVFDMFRQAGLLRGEAITIAGGRETTETEFSASRCRRLRWSAAYRRCCTPATFASRARCPMRRS</sequence>
<proteinExistence type="predicted"/>